<dbReference type="EMBL" id="MLJW01003510">
    <property type="protein sequence ID" value="OIQ71902.1"/>
    <property type="molecule type" value="Genomic_DNA"/>
</dbReference>
<gene>
    <name evidence="2" type="ORF">GALL_464810</name>
</gene>
<comment type="caution">
    <text evidence="2">The sequence shown here is derived from an EMBL/GenBank/DDBJ whole genome shotgun (WGS) entry which is preliminary data.</text>
</comment>
<dbReference type="AlphaFoldDB" id="A0A1J5PK63"/>
<name>A0A1J5PK63_9ZZZZ</name>
<proteinExistence type="predicted"/>
<protein>
    <submittedName>
        <fullName evidence="2">Uncharacterized protein</fullName>
    </submittedName>
</protein>
<evidence type="ECO:0000313" key="2">
    <source>
        <dbReference type="EMBL" id="OIQ71902.1"/>
    </source>
</evidence>
<sequence length="99" mass="9950">MLGQGVEARRDELVNLGQGHCGAGRHVGVLPWADDGAGVGDLGVQPGIDPGMQDGGNVPGRVVGRVQGPAVDQVAQNTRHRVAGGCAAVHGGKQRSAGR</sequence>
<evidence type="ECO:0000256" key="1">
    <source>
        <dbReference type="SAM" id="MobiDB-lite"/>
    </source>
</evidence>
<reference evidence="2" key="1">
    <citation type="submission" date="2016-10" db="EMBL/GenBank/DDBJ databases">
        <title>Sequence of Gallionella enrichment culture.</title>
        <authorList>
            <person name="Poehlein A."/>
            <person name="Muehling M."/>
            <person name="Daniel R."/>
        </authorList>
    </citation>
    <scope>NUCLEOTIDE SEQUENCE</scope>
</reference>
<feature type="region of interest" description="Disordered" evidence="1">
    <location>
        <begin position="41"/>
        <end position="61"/>
    </location>
</feature>
<accession>A0A1J5PK63</accession>
<organism evidence="2">
    <name type="scientific">mine drainage metagenome</name>
    <dbReference type="NCBI Taxonomy" id="410659"/>
    <lineage>
        <taxon>unclassified sequences</taxon>
        <taxon>metagenomes</taxon>
        <taxon>ecological metagenomes</taxon>
    </lineage>
</organism>